<feature type="binding site" evidence="6">
    <location>
        <position position="496"/>
    </location>
    <ligand>
        <name>Zn(2+)</name>
        <dbReference type="ChEBI" id="CHEBI:29105"/>
    </ligand>
</feature>
<dbReference type="EMBL" id="JBHTBL010000032">
    <property type="protein sequence ID" value="MFC7326102.1"/>
    <property type="molecule type" value="Genomic_DNA"/>
</dbReference>
<evidence type="ECO:0000256" key="6">
    <source>
        <dbReference type="HAMAP-Rule" id="MF_01871"/>
    </source>
</evidence>
<comment type="similarity">
    <text evidence="6">Belongs to the inorganic carbon transporter (TC 9.A.2) DabA family.</text>
</comment>
<evidence type="ECO:0000256" key="1">
    <source>
        <dbReference type="ARBA" id="ARBA00022448"/>
    </source>
</evidence>
<keyword evidence="5 6" id="KW-0472">Membrane</keyword>
<evidence type="ECO:0000256" key="5">
    <source>
        <dbReference type="ARBA" id="ARBA00023136"/>
    </source>
</evidence>
<evidence type="ECO:0000256" key="4">
    <source>
        <dbReference type="ARBA" id="ARBA00022833"/>
    </source>
</evidence>
<feature type="binding site" evidence="6">
    <location>
        <position position="481"/>
    </location>
    <ligand>
        <name>Zn(2+)</name>
        <dbReference type="ChEBI" id="CHEBI:29105"/>
    </ligand>
</feature>
<keyword evidence="3 6" id="KW-0479">Metal-binding</keyword>
<evidence type="ECO:0000313" key="7">
    <source>
        <dbReference type="EMBL" id="MFC7326102.1"/>
    </source>
</evidence>
<dbReference type="Pfam" id="PF10070">
    <property type="entry name" value="DabA"/>
    <property type="match status" value="1"/>
</dbReference>
<feature type="binding site" evidence="6">
    <location>
        <position position="300"/>
    </location>
    <ligand>
        <name>Zn(2+)</name>
        <dbReference type="ChEBI" id="CHEBI:29105"/>
    </ligand>
</feature>
<keyword evidence="2 6" id="KW-1003">Cell membrane</keyword>
<keyword evidence="1 6" id="KW-0813">Transport</keyword>
<dbReference type="GO" id="GO:0005886">
    <property type="term" value="C:plasma membrane"/>
    <property type="evidence" value="ECO:0007669"/>
    <property type="project" value="UniProtKB-SubCell"/>
</dbReference>
<dbReference type="RefSeq" id="WP_256409777.1">
    <property type="nucleotide sequence ID" value="NZ_JANHDN010000006.1"/>
</dbReference>
<comment type="cofactor">
    <cofactor evidence="6">
        <name>Zn(2+)</name>
        <dbReference type="ChEBI" id="CHEBI:29105"/>
    </cofactor>
</comment>
<comment type="caution">
    <text evidence="7">The sequence shown here is derived from an EMBL/GenBank/DDBJ whole genome shotgun (WGS) entry which is preliminary data.</text>
</comment>
<name>A0ABD6APS3_9EURY</name>
<evidence type="ECO:0000313" key="8">
    <source>
        <dbReference type="Proteomes" id="UP001596545"/>
    </source>
</evidence>
<dbReference type="AlphaFoldDB" id="A0ABD6APS3"/>
<dbReference type="GO" id="GO:0008270">
    <property type="term" value="F:zinc ion binding"/>
    <property type="evidence" value="ECO:0007669"/>
    <property type="project" value="UniProtKB-UniRule"/>
</dbReference>
<gene>
    <name evidence="6" type="primary">dabA</name>
    <name evidence="7" type="ORF">ACFQMF_16225</name>
</gene>
<proteinExistence type="inferred from homology"/>
<dbReference type="PANTHER" id="PTHR38344">
    <property type="entry name" value="UPF0753 PROTEIN AQ_863"/>
    <property type="match status" value="1"/>
</dbReference>
<dbReference type="Proteomes" id="UP001596545">
    <property type="component" value="Unassembled WGS sequence"/>
</dbReference>
<dbReference type="InterPro" id="IPR018752">
    <property type="entry name" value="DabA"/>
</dbReference>
<comment type="subunit">
    <text evidence="6">Forms a complex with DabB.</text>
</comment>
<evidence type="ECO:0000256" key="2">
    <source>
        <dbReference type="ARBA" id="ARBA00022475"/>
    </source>
</evidence>
<accession>A0ABD6APS3</accession>
<evidence type="ECO:0000256" key="3">
    <source>
        <dbReference type="ARBA" id="ARBA00022723"/>
    </source>
</evidence>
<keyword evidence="8" id="KW-1185">Reference proteome</keyword>
<dbReference type="PANTHER" id="PTHR38344:SF1">
    <property type="entry name" value="INORGANIC CARBON TRANSPORTER SUBUNIT DABA-RELATED"/>
    <property type="match status" value="1"/>
</dbReference>
<sequence>MNTESTIRDNIDEAATTVGSLWPIHSFVTANPLSGFEGQPFGEAVEQAAALLGGRGYPSAETFRAALERGQIDRELLEGELAEAGYEDDPATLLDRMADAADVENSDADTITDHVDKVLTKWLSAFLDEESAHWSMPNREAGFYTAFRGMTEYDSEIPDEGVVADLPEAPIEAIEVVLKSYPESQWVPILEKQLAALPGWTGFIKQRAENEGVWQSTYPISLEGYLAARLALLDAIDANIEPSNDVGKAHPADDLAQAFLRAWEATYREDLIGTVAAQSQSMDDSDTSGRPDAQLVFCIDTRSEVIRRHMESTGNYETYGYAGFFGIPMEYQGYDADVSVDACPPILDPQHRITEIPTDRDTQTRHDRWAGIREAADEAIEMLEANAATAYGYVETAGSGYGLSLAARTLVPTRIHDLIDAAAELVPDDHEFCEPLVHYQYTYSGNLPVGMTTEEKVEYAATAFELMGFEKFSRLVVFAGHASETTNNPYDSSLDCGACAGNPGGPSAYVLAKICNDDAVKTELRDRGFDIPEDTVFIAGQHNTTTDEVDLFADDVPESHADDLNKLRADLATARDHATAERVEAMGADGSTGITETERRAADWAETRPEWGLAGNAGFVIGPRELTSGCDFDGRAFLHSYDWSTDSDGDALEAILTGPMVVTQWINTQYYFSTVDNAVYGSGSKVTQNPVGNVGVYQGNGGDLMAGLPLQSLMIADDEPYHQPLRLSTVVHAPVERVTDILADHEELTEILDNNWLSLTVVDPTQDHRIFHYEESLEWMPMSEQTEAHPEIPNTKAIADD</sequence>
<dbReference type="HAMAP" id="MF_01871">
    <property type="entry name" value="DabA"/>
    <property type="match status" value="1"/>
</dbReference>
<comment type="subcellular location">
    <subcellularLocation>
        <location evidence="6">Cell membrane</location>
        <topology evidence="6">Peripheral membrane protein</topology>
    </subcellularLocation>
</comment>
<protein>
    <recommendedName>
        <fullName evidence="6">Probable inorganic carbon transporter subunit DabA</fullName>
    </recommendedName>
</protein>
<organism evidence="7 8">
    <name type="scientific">Halorubrum rutilum</name>
    <dbReference type="NCBI Taxonomy" id="1364933"/>
    <lineage>
        <taxon>Archaea</taxon>
        <taxon>Methanobacteriati</taxon>
        <taxon>Methanobacteriota</taxon>
        <taxon>Stenosarchaea group</taxon>
        <taxon>Halobacteria</taxon>
        <taxon>Halobacteriales</taxon>
        <taxon>Haloferacaceae</taxon>
        <taxon>Halorubrum</taxon>
    </lineage>
</organism>
<reference evidence="7 8" key="1">
    <citation type="journal article" date="2019" name="Int. J. Syst. Evol. Microbiol.">
        <title>The Global Catalogue of Microorganisms (GCM) 10K type strain sequencing project: providing services to taxonomists for standard genome sequencing and annotation.</title>
        <authorList>
            <consortium name="The Broad Institute Genomics Platform"/>
            <consortium name="The Broad Institute Genome Sequencing Center for Infectious Disease"/>
            <person name="Wu L."/>
            <person name="Ma J."/>
        </authorList>
    </citation>
    <scope>NUCLEOTIDE SEQUENCE [LARGE SCALE GENOMIC DNA]</scope>
    <source>
        <strain evidence="7 8">CGMCC 1.12554</strain>
    </source>
</reference>
<keyword evidence="4 6" id="KW-0862">Zinc</keyword>
<comment type="function">
    <text evidence="6">Part of an energy-coupled inorganic carbon pump.</text>
</comment>
<feature type="binding site" evidence="6">
    <location>
        <position position="298"/>
    </location>
    <ligand>
        <name>Zn(2+)</name>
        <dbReference type="ChEBI" id="CHEBI:29105"/>
    </ligand>
</feature>